<feature type="compositionally biased region" description="Polar residues" evidence="3">
    <location>
        <begin position="2625"/>
        <end position="2653"/>
    </location>
</feature>
<feature type="domain" description="VWFA" evidence="4">
    <location>
        <begin position="3686"/>
        <end position="3865"/>
    </location>
</feature>
<feature type="region of interest" description="Disordered" evidence="3">
    <location>
        <begin position="466"/>
        <end position="487"/>
    </location>
</feature>
<keyword evidence="6" id="KW-0378">Hydrolase</keyword>
<dbReference type="CDD" id="cd00198">
    <property type="entry name" value="vWFA"/>
    <property type="match status" value="1"/>
</dbReference>
<dbReference type="InterPro" id="IPR002035">
    <property type="entry name" value="VWF_A"/>
</dbReference>
<feature type="region of interest" description="Disordered" evidence="3">
    <location>
        <begin position="2619"/>
        <end position="2659"/>
    </location>
</feature>
<dbReference type="GO" id="GO:0016020">
    <property type="term" value="C:membrane"/>
    <property type="evidence" value="ECO:0007669"/>
    <property type="project" value="InterPro"/>
</dbReference>
<reference evidence="7" key="1">
    <citation type="journal article" date="2015" name="PLoS Genet.">
        <title>Genome Sequence and Transcriptome Analyses of Chrysochromulina tobin: Metabolic Tools for Enhanced Algal Fitness in the Prominent Order Prymnesiales (Haptophyceae).</title>
        <authorList>
            <person name="Hovde B.T."/>
            <person name="Deodato C.R."/>
            <person name="Hunsperger H.M."/>
            <person name="Ryken S.A."/>
            <person name="Yost W."/>
            <person name="Jha R.K."/>
            <person name="Patterson J."/>
            <person name="Monnat R.J. Jr."/>
            <person name="Barlow S.B."/>
            <person name="Starkenburg S.R."/>
            <person name="Cattolico R.A."/>
        </authorList>
    </citation>
    <scope>NUCLEOTIDE SEQUENCE</scope>
    <source>
        <strain evidence="7">CCMP291</strain>
    </source>
</reference>
<feature type="compositionally biased region" description="Polar residues" evidence="3">
    <location>
        <begin position="2582"/>
        <end position="2594"/>
    </location>
</feature>
<accession>A0A0M0JHJ2</accession>
<keyword evidence="6" id="KW-0547">Nucleotide-binding</keyword>
<feature type="domain" description="SecA family profile" evidence="5">
    <location>
        <begin position="2971"/>
        <end position="3632"/>
    </location>
</feature>
<dbReference type="InterPro" id="IPR000185">
    <property type="entry name" value="SecA"/>
</dbReference>
<dbReference type="SUPFAM" id="SSF53300">
    <property type="entry name" value="vWA-like"/>
    <property type="match status" value="1"/>
</dbReference>
<evidence type="ECO:0000313" key="6">
    <source>
        <dbReference type="EMBL" id="KOO26061.1"/>
    </source>
</evidence>
<dbReference type="PANTHER" id="PTHR30612">
    <property type="entry name" value="SECA INNER MEMBRANE COMPONENT OF SEC PROTEIN SECRETION SYSTEM"/>
    <property type="match status" value="1"/>
</dbReference>
<dbReference type="SUPFAM" id="SSF52540">
    <property type="entry name" value="P-loop containing nucleoside triphosphate hydrolases"/>
    <property type="match status" value="3"/>
</dbReference>
<evidence type="ECO:0000256" key="3">
    <source>
        <dbReference type="SAM" id="MobiDB-lite"/>
    </source>
</evidence>
<keyword evidence="1" id="KW-0813">Transport</keyword>
<dbReference type="GO" id="GO:0004386">
    <property type="term" value="F:helicase activity"/>
    <property type="evidence" value="ECO:0007669"/>
    <property type="project" value="UniProtKB-KW"/>
</dbReference>
<dbReference type="InterPro" id="IPR036465">
    <property type="entry name" value="vWFA_dom_sf"/>
</dbReference>
<dbReference type="InterPro" id="IPR027417">
    <property type="entry name" value="P-loop_NTPase"/>
</dbReference>
<dbReference type="InterPro" id="IPR011115">
    <property type="entry name" value="SecA_DEAD"/>
</dbReference>
<dbReference type="Gene3D" id="3.40.50.300">
    <property type="entry name" value="P-loop containing nucleotide triphosphate hydrolases"/>
    <property type="match status" value="2"/>
</dbReference>
<evidence type="ECO:0000313" key="7">
    <source>
        <dbReference type="Proteomes" id="UP000037460"/>
    </source>
</evidence>
<dbReference type="Pfam" id="PF00092">
    <property type="entry name" value="VWA"/>
    <property type="match status" value="1"/>
</dbReference>
<evidence type="ECO:0000259" key="5">
    <source>
        <dbReference type="PROSITE" id="PS51196"/>
    </source>
</evidence>
<feature type="region of interest" description="Disordered" evidence="3">
    <location>
        <begin position="2579"/>
        <end position="2604"/>
    </location>
</feature>
<dbReference type="SMART" id="SM00327">
    <property type="entry name" value="VWA"/>
    <property type="match status" value="1"/>
</dbReference>
<keyword evidence="6" id="KW-0067">ATP-binding</keyword>
<dbReference type="PANTHER" id="PTHR30612:SF0">
    <property type="entry name" value="CHLOROPLAST PROTEIN-TRANSPORTING ATPASE"/>
    <property type="match status" value="1"/>
</dbReference>
<dbReference type="GO" id="GO:0006886">
    <property type="term" value="P:intracellular protein transport"/>
    <property type="evidence" value="ECO:0007669"/>
    <property type="project" value="InterPro"/>
</dbReference>
<organism evidence="6 7">
    <name type="scientific">Chrysochromulina tobinii</name>
    <dbReference type="NCBI Taxonomy" id="1460289"/>
    <lineage>
        <taxon>Eukaryota</taxon>
        <taxon>Haptista</taxon>
        <taxon>Haptophyta</taxon>
        <taxon>Prymnesiophyceae</taxon>
        <taxon>Prymnesiales</taxon>
        <taxon>Chrysochromulinaceae</taxon>
        <taxon>Chrysochromulina</taxon>
    </lineage>
</organism>
<evidence type="ECO:0000256" key="1">
    <source>
        <dbReference type="ARBA" id="ARBA00022927"/>
    </source>
</evidence>
<dbReference type="Gene3D" id="3.40.50.410">
    <property type="entry name" value="von Willebrand factor, type A domain"/>
    <property type="match status" value="1"/>
</dbReference>
<evidence type="ECO:0000256" key="2">
    <source>
        <dbReference type="ARBA" id="ARBA00023010"/>
    </source>
</evidence>
<evidence type="ECO:0000259" key="4">
    <source>
        <dbReference type="PROSITE" id="PS50234"/>
    </source>
</evidence>
<keyword evidence="2" id="KW-0811">Translocation</keyword>
<keyword evidence="6" id="KW-0347">Helicase</keyword>
<protein>
    <submittedName>
        <fullName evidence="6">Helicase conserved c-terminal domain containing protein</fullName>
    </submittedName>
</protein>
<dbReference type="InterPro" id="IPR014018">
    <property type="entry name" value="SecA_motor_DEAD"/>
</dbReference>
<dbReference type="OrthoDB" id="7614088at2759"/>
<proteinExistence type="predicted"/>
<dbReference type="GO" id="GO:0006605">
    <property type="term" value="P:protein targeting"/>
    <property type="evidence" value="ECO:0007669"/>
    <property type="project" value="InterPro"/>
</dbReference>
<dbReference type="Pfam" id="PF07517">
    <property type="entry name" value="SecA_DEAD"/>
    <property type="match status" value="1"/>
</dbReference>
<feature type="region of interest" description="Disordered" evidence="3">
    <location>
        <begin position="505"/>
        <end position="564"/>
    </location>
</feature>
<dbReference type="EMBL" id="JWZX01002895">
    <property type="protein sequence ID" value="KOO26061.1"/>
    <property type="molecule type" value="Genomic_DNA"/>
</dbReference>
<name>A0A0M0JHJ2_9EUKA</name>
<dbReference type="PROSITE" id="PS50234">
    <property type="entry name" value="VWFA"/>
    <property type="match status" value="1"/>
</dbReference>
<sequence length="3874" mass="428603">MAMNEQPEDGPSRLELPAFVTHGPKGNEAKYISTLYALARSLDDELCSEQAWVAKRLLPFGDEVQPGDGKSQNTNRIKKARAKRIERLRYQVSTYCQRALNGSAASASPSRLEQSATDFSSSFVMVENHSFGSGELQLREPSLASVIGPDPVALDSEHLAKQLETMLDGFTRPDKMIGSMISLGSFSCASSPASMELDQALPFLDELSELEAIASQLQAADFDSFETKLQSVDSTAFCHLPPPRPGSVLTHTMLPTPVANMLKELMKPTLNPGTRSLTMLQELGVLAVGFVGVEDHERVLFMPGAPESRRLDMKKKLRIMMAEYECEQEERNEVAKPGCTALVVYFDTEEGVEPTPEVGKVLNTNFALIMLSQARDKGILLEATHMQMIEDHERRRDKLELAEDTLARSYELVGSSASWMSSLGVSLNPSTPAGSRQLPTSNVCPQPSTTTSLLEVMASTLQEGEISPSYPWQGTTSEVLGPPSETTSLREENAGALKLTKQPQLLSVPTPPPVQPKTRALAAGPTRDVDDEDEEGYTMLARQPVARQMETKRSAPPLPRRIEDSRSTGDAFEELTYPHAPSTQLVAELDGLRHHTRSRLPAPSSAMALNEHLKRVGAEIDGEQPFEIIGENIEDDEEKPILDKVIKEHHDEHHRYEKWAGVAHERWVEYLHGGRLLLNDETITTVQECMTNGQKLEFTGSTDGCPYGVIALHVHGSGTSANRKRVAEVLVKWLLDVGDAFVFYGKMLRDWVRWDHVAPNVQTWDELMAYLRDSFAYLEYTAADWLLYVAVSHVFGPVLIFSGRLSRAMRFVASDARRSEHPTDSEIANLNLRGYVDAAQLPAWSETWLRLGMLENGHFVRCRSKQLKSELMLQMCNARDAELRKQLSVEVPHAVIFQGPSKAGKSTIMNALARKVLYDSAPPTPKKGEKKGSKVQPELAVLGAPVPGSEIGRGMESETLLVNSMVIHTNDDDTPKLQLLDTPGMFDSRGPLIEVVNAVSIAKCMARFKSLRIVVMVREEALNGTGEGFANTAEAMSKLFSMNGGGSASAKKNVLLWINPHKPEVDYGEKGIIEEIKKMNAARPEIRDFLRMIEGQYSSRKVVHMLEYTPETAQGDEREKIVRARRQRYPDSDPDAPVTKAVFDIDGLIMQLVNLNPMQNPAEKCGLPLTEKAIAEIVRQANELHDYVSLRSELHDYRSLLKYLDVLQALCTHMQAGSRSTQGQNRFDSTYQTSLATVTERLQSVCGKIRMETLCLPIEQPVAFKATDLNDICFAMRAAAAAAVLEPHLSRLLGSSWKELGVETCCGIVAKQVQSASEVSRKLLCDHFITGSSGLQAAYNVFGQQIKLMLNKLQQMKEYFSLEAEVNAELTLEASANFQRIATEAGKNLDLLYKTLHQAVDTQTKAAAAHITRGLDEAARAVSQYLKSLCIKNDSALDLVSSAAPSVSPFDAAANALDVIKTAEESLVGLVEEIRGAYSSSRSHVISVVEKKCQETCSLIEQVKVDACTRQPLAEELELMLASLLFLLHSRSSSLRKHCTSGGMSDGAIDALARLDACYEEPVAKVVEWHAELVKGVLEGAKRSNDFNFVKNLSDFRSHVELSTELAKLAAVEKIQSDQRATRPCPKWGALQASANDLSRKIEVALQTFGNSVSSRLHEHSVTINNAHLDVVESYDYKEHARDLLVLENARWCDAILAEPTIEAAILNVWQAFEKHMKRLAKGEDGAIELLHKGNYKDARTLLVQIHGMEVLFDEALVADVEVAQRVKEMHDEAHKVANDVIATKCDEARTRVLERPCPTGKRERWDWWMVIGVQDANFTDALWHLNSLLDLANWLITASKGHNRLRGWLDLERLEKVHIDCANRAKALIHRLHSRVQSFFAAVGSCRSQAIDAAVLELTGDQMCDQICATAEMGSMGSEGTASDELSGMKSAKVACREVKDILMLLSRPGTYSALFAAAAHGEAGSDFTAAHGIHDLERLFQATYMECQINFGDEETEPVARQGALNIYLEFDRSLPFEKIFEGFKKTFQSHYQLLVSAHQQAKKGEKNALHAAFASYEFNEDTYRMMDNLRKSKVADPKSRVAYDEACSKLSGSVRSLLEYVSMNFSHLKHSDQSFRAQDHLVKPWNQLQAARTHVEFLNEVPGSTQISLDGELAQMVQRFEAVFKDEVLQPFAKMFDMGDYLKAEGDTAFGLKRVHILTSQIQAHGGQLGQIAKAALNEERERQKLALQSLHLLPFERKFELPQDEEDTTFLNERLRVVHGFLIKSFERIAQLCQCKGDFVLVLEYKAAHDNILKEVGSFLQSEFGPLFRDDYLNMRMMHVKYLEQVLDQMGIGGYAPDAAKLLNCSLAKSNIEMFLKLTDHQDQESFSSVSPGQQAEIIRRTSPQSKSYVTIVQEFGVAHKNAVQRADSLLRKASSASEVLPGELEEVFAEVRTRAECAHELKGIKLDRKVVADLEVTLRTCRANLEGWLTTNQQSPLLFSSGDPSTSAVRDTQLLRTIHTYKSLVKLAPVKTHLSSGAMHSPPAAPPVTKEPMVDKPIDEDGPVSHEGGFSSILMGGVKDVVSRMGGVLGGDFLQGNHGSAGQTRANKNQAKEMKNPSAAAALTPDALEVCPNEAVASSPAGSDSSPQLRSYPYSSPAGSTQRSSADGFTTGPRSAGAQVMELLRAKLNETVKQWADAPEAAQHIGLKHQALLRLQRWEPDENAGNGPTGPVSIFDAAAELEVALIEEGALAASQQVTIRPVPHDVRVSKTCDEIMQLLFKAKASIEFVAQFDPDGNQPPIDPKPFEMILSREMAELCQLVDHRFMHDIESLKEEVAKWAQGILSDVTKLLAERKNKIADRCLRTWTYLEPLTLLGALKHLPGSAAFDAQLQAHASKLGQLAKMAVQSSDKKDGWEKAVTMPLLHLAKFGSDISRAAAFSNEALAEALSAAEAKFGAHGMQTLAAELREREPALGNEVISSSDAFIAVAVADFNQKTQRDISVVKQLYAEKNKDAENSVWRKYDEFEREYNRLLRHCTDGLEHMDDPLAFLVEQAKKKAREDKGIIYESQEHIPKVLAAIFAWWSIDFLEKLRKRHPHLKAEPKKLRRANNGQVVCILRLLGCSAEYTGIGSKFKNHLAEVPTGEGKSVVIGVLATTLALYGFHVDCVCYSSMLSSRDRDDFMQLFKAFGLTDRIRYGTFDTLCEELLTEQYGDLRQAARDFITTGKSTRSALAAPPKRALVIDEVDVFCSEAFFGGAYCPALTLQNDEIAELMKHIWASRSAVQPGMDQAFDLSAIQQHPTYQAVLNSGILADGNEWLLERAVREMDKAARAYSPNVREHIVRGGKILYKIEGRDEYGPWAFDYETNAEYLAAYDSGNLDLQQLKEGLCIYVRCGEFSFAALPSMFEHILGVTGTLDSERLPPQMHEVLKTEIKIEKFTYCPSMYHAQKRDFKPDNPAYVQLAKDVDEHYNLIVDEIDSRLSPTIEMEGQRSVIVFFASAEELHKFRDSSYFGKFRDKAKVLTELTASRRDDRDNIIRTATRQGAVTLASRMYGRGTDFKIFDDRVEKAGGMHVLQTFFSRDLSEEEQIKGRCARQGNKGSYSLVLLSASAAKDFDLTIETVQGWQPAEVYAKLSQLRANSGTAEVKPLREMAAMRLKEHGMLADSLQNFHAGKNKGAFGKLMKRYNLPGGMAVGPNGMHVIFCLDESGSMSWCLPFQRSPWNELMDAVAVFWNQSADQPGPPMFVSVVQFGSDARVTQQMVPLQGKVPKLEPNWSGTSFLPAVEAAANLVNNVAGPANGYTAVVIFMSDGAASDSAPAARVLGSLAQTHGNQFSSYTVGFGSSAPRTLEQMAFANGVLEKNNYRAASVGNLAEAFSAVAKSIAPGRL</sequence>
<dbReference type="PROSITE" id="PS51196">
    <property type="entry name" value="SECA_MOTOR_DEAD"/>
    <property type="match status" value="1"/>
</dbReference>
<dbReference type="Proteomes" id="UP000037460">
    <property type="component" value="Unassembled WGS sequence"/>
</dbReference>
<gene>
    <name evidence="6" type="ORF">Ctob_008747</name>
</gene>
<dbReference type="GO" id="GO:0005524">
    <property type="term" value="F:ATP binding"/>
    <property type="evidence" value="ECO:0007669"/>
    <property type="project" value="InterPro"/>
</dbReference>
<comment type="caution">
    <text evidence="6">The sequence shown here is derived from an EMBL/GenBank/DDBJ whole genome shotgun (WGS) entry which is preliminary data.</text>
</comment>
<keyword evidence="7" id="KW-1185">Reference proteome</keyword>
<dbReference type="GO" id="GO:0017038">
    <property type="term" value="P:protein import"/>
    <property type="evidence" value="ECO:0007669"/>
    <property type="project" value="InterPro"/>
</dbReference>
<keyword evidence="1" id="KW-0653">Protein transport</keyword>